<dbReference type="PROSITE" id="PS50013">
    <property type="entry name" value="CHROMO_2"/>
    <property type="match status" value="1"/>
</dbReference>
<dbReference type="GO" id="GO:0006338">
    <property type="term" value="P:chromatin remodeling"/>
    <property type="evidence" value="ECO:0007669"/>
    <property type="project" value="UniProtKB-ARBA"/>
</dbReference>
<dbReference type="InterPro" id="IPR023780">
    <property type="entry name" value="Chromo_domain"/>
</dbReference>
<dbReference type="CDD" id="cd18966">
    <property type="entry name" value="chromodomain"/>
    <property type="match status" value="1"/>
</dbReference>
<comment type="subunit">
    <text evidence="2">Component of the NuA4 histone acetyltransferase complex.</text>
</comment>
<dbReference type="PROSITE" id="PS00598">
    <property type="entry name" value="CHROMO_1"/>
    <property type="match status" value="1"/>
</dbReference>
<dbReference type="Pfam" id="PF00385">
    <property type="entry name" value="Chromo"/>
    <property type="match status" value="1"/>
</dbReference>
<evidence type="ECO:0000259" key="5">
    <source>
        <dbReference type="PROSITE" id="PS50013"/>
    </source>
</evidence>
<feature type="compositionally biased region" description="Polar residues" evidence="4">
    <location>
        <begin position="262"/>
        <end position="289"/>
    </location>
</feature>
<gene>
    <name evidence="6" type="ORF">EJ06DRAFT_552601</name>
</gene>
<evidence type="ECO:0000256" key="2">
    <source>
        <dbReference type="ARBA" id="ARBA00011353"/>
    </source>
</evidence>
<dbReference type="InterPro" id="IPR016197">
    <property type="entry name" value="Chromo-like_dom_sf"/>
</dbReference>
<sequence>MSRKAQPRLLHPLWQDESGDSDISITSTAPSEPRSEYTVDDILLEDERSDGVYYLVKWKDYDLHRATWEPAENLNDDLLHQWEERKRQIASGFRVPFDIRTWESAVAAAERAKKLRKAKRKEKRQELARNKKALERTTKAQTTKAQPTKAQTTKFQPTKAQPTSIVQAARNEPSDEDDIPLLHTLRKKKKKIRESDASSFEPDEDVTLAQAKQSKAKVSVQRSKTAMMEAAETSRLSTSTTARARGNGTKESKVKSRPAQPTAISTNISRGPSAQSSSDSDTPLMLSSY</sequence>
<dbReference type="InterPro" id="IPR051219">
    <property type="entry name" value="Heterochromatin_chromo-domain"/>
</dbReference>
<comment type="subcellular location">
    <subcellularLocation>
        <location evidence="1">Nucleus</location>
    </subcellularLocation>
</comment>
<dbReference type="SUPFAM" id="SSF54160">
    <property type="entry name" value="Chromo domain-like"/>
    <property type="match status" value="1"/>
</dbReference>
<evidence type="ECO:0000313" key="6">
    <source>
        <dbReference type="EMBL" id="KAF2405172.1"/>
    </source>
</evidence>
<keyword evidence="3" id="KW-0539">Nucleus</keyword>
<keyword evidence="7" id="KW-1185">Reference proteome</keyword>
<dbReference type="SMART" id="SM00298">
    <property type="entry name" value="CHROMO"/>
    <property type="match status" value="1"/>
</dbReference>
<evidence type="ECO:0000313" key="7">
    <source>
        <dbReference type="Proteomes" id="UP000799640"/>
    </source>
</evidence>
<dbReference type="InterPro" id="IPR000953">
    <property type="entry name" value="Chromo/chromo_shadow_dom"/>
</dbReference>
<dbReference type="InterPro" id="IPR023779">
    <property type="entry name" value="Chromodomain_CS"/>
</dbReference>
<dbReference type="Gene3D" id="2.40.50.40">
    <property type="match status" value="1"/>
</dbReference>
<dbReference type="AlphaFoldDB" id="A0A6G1IA71"/>
<name>A0A6G1IA71_9PEZI</name>
<feature type="compositionally biased region" description="Low complexity" evidence="4">
    <location>
        <begin position="139"/>
        <end position="163"/>
    </location>
</feature>
<proteinExistence type="predicted"/>
<dbReference type="EMBL" id="ML996687">
    <property type="protein sequence ID" value="KAF2405172.1"/>
    <property type="molecule type" value="Genomic_DNA"/>
</dbReference>
<accession>A0A6G1IA71</accession>
<dbReference type="Proteomes" id="UP000799640">
    <property type="component" value="Unassembled WGS sequence"/>
</dbReference>
<feature type="compositionally biased region" description="Polar residues" evidence="4">
    <location>
        <begin position="21"/>
        <end position="30"/>
    </location>
</feature>
<feature type="domain" description="Chromo" evidence="5">
    <location>
        <begin position="37"/>
        <end position="74"/>
    </location>
</feature>
<dbReference type="PANTHER" id="PTHR22812">
    <property type="entry name" value="CHROMOBOX PROTEIN"/>
    <property type="match status" value="1"/>
</dbReference>
<feature type="compositionally biased region" description="Basic and acidic residues" evidence="4">
    <location>
        <begin position="123"/>
        <end position="138"/>
    </location>
</feature>
<feature type="region of interest" description="Disordered" evidence="4">
    <location>
        <begin position="114"/>
        <end position="289"/>
    </location>
</feature>
<feature type="compositionally biased region" description="Low complexity" evidence="4">
    <location>
        <begin position="229"/>
        <end position="245"/>
    </location>
</feature>
<dbReference type="GO" id="GO:0005634">
    <property type="term" value="C:nucleus"/>
    <property type="evidence" value="ECO:0007669"/>
    <property type="project" value="UniProtKB-SubCell"/>
</dbReference>
<organism evidence="6 7">
    <name type="scientific">Trichodelitschia bisporula</name>
    <dbReference type="NCBI Taxonomy" id="703511"/>
    <lineage>
        <taxon>Eukaryota</taxon>
        <taxon>Fungi</taxon>
        <taxon>Dikarya</taxon>
        <taxon>Ascomycota</taxon>
        <taxon>Pezizomycotina</taxon>
        <taxon>Dothideomycetes</taxon>
        <taxon>Dothideomycetes incertae sedis</taxon>
        <taxon>Phaeotrichales</taxon>
        <taxon>Phaeotrichaceae</taxon>
        <taxon>Trichodelitschia</taxon>
    </lineage>
</organism>
<dbReference type="OrthoDB" id="1918685at2759"/>
<protein>
    <recommendedName>
        <fullName evidence="5">Chromo domain-containing protein</fullName>
    </recommendedName>
</protein>
<evidence type="ECO:0000256" key="4">
    <source>
        <dbReference type="SAM" id="MobiDB-lite"/>
    </source>
</evidence>
<feature type="region of interest" description="Disordered" evidence="4">
    <location>
        <begin position="1"/>
        <end position="33"/>
    </location>
</feature>
<evidence type="ECO:0000256" key="1">
    <source>
        <dbReference type="ARBA" id="ARBA00004123"/>
    </source>
</evidence>
<reference evidence="6" key="1">
    <citation type="journal article" date="2020" name="Stud. Mycol.">
        <title>101 Dothideomycetes genomes: a test case for predicting lifestyles and emergence of pathogens.</title>
        <authorList>
            <person name="Haridas S."/>
            <person name="Albert R."/>
            <person name="Binder M."/>
            <person name="Bloem J."/>
            <person name="Labutti K."/>
            <person name="Salamov A."/>
            <person name="Andreopoulos B."/>
            <person name="Baker S."/>
            <person name="Barry K."/>
            <person name="Bills G."/>
            <person name="Bluhm B."/>
            <person name="Cannon C."/>
            <person name="Castanera R."/>
            <person name="Culley D."/>
            <person name="Daum C."/>
            <person name="Ezra D."/>
            <person name="Gonzalez J."/>
            <person name="Henrissat B."/>
            <person name="Kuo A."/>
            <person name="Liang C."/>
            <person name="Lipzen A."/>
            <person name="Lutzoni F."/>
            <person name="Magnuson J."/>
            <person name="Mondo S."/>
            <person name="Nolan M."/>
            <person name="Ohm R."/>
            <person name="Pangilinan J."/>
            <person name="Park H.-J."/>
            <person name="Ramirez L."/>
            <person name="Alfaro M."/>
            <person name="Sun H."/>
            <person name="Tritt A."/>
            <person name="Yoshinaga Y."/>
            <person name="Zwiers L.-H."/>
            <person name="Turgeon B."/>
            <person name="Goodwin S."/>
            <person name="Spatafora J."/>
            <person name="Crous P."/>
            <person name="Grigoriev I."/>
        </authorList>
    </citation>
    <scope>NUCLEOTIDE SEQUENCE</scope>
    <source>
        <strain evidence="6">CBS 262.69</strain>
    </source>
</reference>
<evidence type="ECO:0000256" key="3">
    <source>
        <dbReference type="ARBA" id="ARBA00023242"/>
    </source>
</evidence>